<dbReference type="EMBL" id="QRZA01000118">
    <property type="protein sequence ID" value="RGV26432.1"/>
    <property type="molecule type" value="Genomic_DNA"/>
</dbReference>
<dbReference type="AlphaFoldDB" id="A0A412WGW1"/>
<evidence type="ECO:0000313" key="1">
    <source>
        <dbReference type="EMBL" id="QRO51557.1"/>
    </source>
</evidence>
<dbReference type="Proteomes" id="UP000654720">
    <property type="component" value="Chromosome"/>
</dbReference>
<reference evidence="1 4" key="2">
    <citation type="submission" date="2021-02" db="EMBL/GenBank/DDBJ databases">
        <title>FDA dAtabase for Regulatory Grade micrObial Sequences (FDA-ARGOS): Supporting development and validation of Infectious Disease Dx tests.</title>
        <authorList>
            <person name="Carlson P."/>
            <person name="Fischbach M."/>
            <person name="Hastie J."/>
            <person name="Bilen M."/>
            <person name="Cheng A."/>
            <person name="Tallon L."/>
            <person name="Sadzewicz L."/>
            <person name="Zhao X."/>
            <person name="Boylan J."/>
            <person name="Ott S."/>
            <person name="Bowen H."/>
            <person name="Vavikolanu K."/>
            <person name="Mehta A."/>
            <person name="Aluvathingal J."/>
            <person name="Nadendla S."/>
            <person name="Yan Y."/>
            <person name="Sichtig H."/>
        </authorList>
    </citation>
    <scope>NUCLEOTIDE SEQUENCE [LARGE SCALE GENOMIC DNA]</scope>
    <source>
        <strain evidence="1 4">FDAARGOS_1229</strain>
    </source>
</reference>
<protein>
    <submittedName>
        <fullName evidence="2">DUF2019 domain-containing protein</fullName>
    </submittedName>
</protein>
<dbReference type="RefSeq" id="WP_117722920.1">
    <property type="nucleotide sequence ID" value="NZ_CALZYG010000103.1"/>
</dbReference>
<evidence type="ECO:0000313" key="2">
    <source>
        <dbReference type="EMBL" id="RGV26432.1"/>
    </source>
</evidence>
<dbReference type="InterPro" id="IPR042236">
    <property type="entry name" value="PI3K_accessory_sf"/>
</dbReference>
<dbReference type="InterPro" id="IPR016024">
    <property type="entry name" value="ARM-type_fold"/>
</dbReference>
<dbReference type="GeneID" id="93095526"/>
<keyword evidence="4" id="KW-1185">Reference proteome</keyword>
<name>A0A412WGW1_9BACT</name>
<sequence>MRKISNVDDAIEKFKMAAIDNRVCAYNGNYRKANRAYDNLMQIKKYLLENNALDLLKQLYEDPNLWVRLAAAIVMAPWDEINAFNIVKGIKEMDVDMYSFAAKYTLLNWKELSSSNKKCDL</sequence>
<accession>A0A412WGW1</accession>
<proteinExistence type="predicted"/>
<dbReference type="EMBL" id="CP069450">
    <property type="protein sequence ID" value="QRO51557.1"/>
    <property type="molecule type" value="Genomic_DNA"/>
</dbReference>
<dbReference type="Proteomes" id="UP000283589">
    <property type="component" value="Unassembled WGS sequence"/>
</dbReference>
<organism evidence="2 3">
    <name type="scientific">Butyricimonas virosa</name>
    <dbReference type="NCBI Taxonomy" id="544645"/>
    <lineage>
        <taxon>Bacteria</taxon>
        <taxon>Pseudomonadati</taxon>
        <taxon>Bacteroidota</taxon>
        <taxon>Bacteroidia</taxon>
        <taxon>Bacteroidales</taxon>
        <taxon>Odoribacteraceae</taxon>
        <taxon>Butyricimonas</taxon>
    </lineage>
</organism>
<dbReference type="Gene3D" id="1.25.40.70">
    <property type="entry name" value="Phosphatidylinositol 3-kinase, accessory domain (PIK)"/>
    <property type="match status" value="1"/>
</dbReference>
<gene>
    <name evidence="2" type="ORF">DWW18_21745</name>
    <name evidence="1" type="ORF">I6J59_08155</name>
</gene>
<reference evidence="2 3" key="1">
    <citation type="submission" date="2018-08" db="EMBL/GenBank/DDBJ databases">
        <title>A genome reference for cultivated species of the human gut microbiota.</title>
        <authorList>
            <person name="Zou Y."/>
            <person name="Xue W."/>
            <person name="Luo G."/>
        </authorList>
    </citation>
    <scope>NUCLEOTIDE SEQUENCE [LARGE SCALE GENOMIC DNA]</scope>
    <source>
        <strain evidence="2 3">AF14-49</strain>
    </source>
</reference>
<evidence type="ECO:0000313" key="4">
    <source>
        <dbReference type="Proteomes" id="UP000654720"/>
    </source>
</evidence>
<evidence type="ECO:0000313" key="3">
    <source>
        <dbReference type="Proteomes" id="UP000283589"/>
    </source>
</evidence>
<dbReference type="SUPFAM" id="SSF48371">
    <property type="entry name" value="ARM repeat"/>
    <property type="match status" value="1"/>
</dbReference>